<dbReference type="InterPro" id="IPR002495">
    <property type="entry name" value="Glyco_trans_8"/>
</dbReference>
<keyword evidence="2" id="KW-0472">Membrane</keyword>
<keyword evidence="2" id="KW-1133">Transmembrane helix</keyword>
<name>A0A2P6UZG8_9CHLO</name>
<evidence type="ECO:0000313" key="3">
    <source>
        <dbReference type="EMBL" id="PSC67237.1"/>
    </source>
</evidence>
<organism evidence="3 4">
    <name type="scientific">Micractinium conductrix</name>
    <dbReference type="NCBI Taxonomy" id="554055"/>
    <lineage>
        <taxon>Eukaryota</taxon>
        <taxon>Viridiplantae</taxon>
        <taxon>Chlorophyta</taxon>
        <taxon>core chlorophytes</taxon>
        <taxon>Trebouxiophyceae</taxon>
        <taxon>Chlorellales</taxon>
        <taxon>Chlorellaceae</taxon>
        <taxon>Chlorella clade</taxon>
        <taxon>Micractinium</taxon>
    </lineage>
</organism>
<feature type="transmembrane region" description="Helical" evidence="2">
    <location>
        <begin position="291"/>
        <end position="312"/>
    </location>
</feature>
<comment type="similarity">
    <text evidence="1">Belongs to the glycosyltransferase 8 family.</text>
</comment>
<dbReference type="EMBL" id="LHPF02000071">
    <property type="protein sequence ID" value="PSC67237.1"/>
    <property type="molecule type" value="Genomic_DNA"/>
</dbReference>
<feature type="transmembrane region" description="Helical" evidence="2">
    <location>
        <begin position="215"/>
        <end position="241"/>
    </location>
</feature>
<evidence type="ECO:0000256" key="1">
    <source>
        <dbReference type="RuleBase" id="RU362027"/>
    </source>
</evidence>
<dbReference type="Proteomes" id="UP000239649">
    <property type="component" value="Unassembled WGS sequence"/>
</dbReference>
<feature type="transmembrane region" description="Helical" evidence="2">
    <location>
        <begin position="57"/>
        <end position="75"/>
    </location>
</feature>
<evidence type="ECO:0000313" key="4">
    <source>
        <dbReference type="Proteomes" id="UP000239649"/>
    </source>
</evidence>
<accession>A0A2P6UZG8</accession>
<dbReference type="InterPro" id="IPR050587">
    <property type="entry name" value="GNT1/Glycosyltrans_8"/>
</dbReference>
<gene>
    <name evidence="3" type="ORF">C2E20_9068</name>
</gene>
<sequence length="503" mass="53747">MCAATAASASAAHPAAPVRRGAPSLPLEVSAGLATALVMVVRVWLGLAIENGRALCVHAWVGALAALCPAAYFLAPRPAWRRARTTLVAISRMGIAAGLTLPVDIPVAPRGPSWLGFLSAFLVYSAALPMCFLAAMWQVPLRLHLLLAVLQLGMGLPKALSRCVGPTADLPAPPGSFLAASSAYRFQAIAALLDWPFRLAAPAAWLESGRMSPAAACLAASLAAQLAFGLILPALILWTAARGRGRRSGVPWLDAWLGEHPWWMAAYTAQLGWVCRLVARARSVQRPRRAAALVLAAVVLLSVTAAGSAGLLHGAAHSVLRTVYYNTWDPSGVLNGRYGGNWLKLQAFNLSQYDAVVLVDSDTAVVGDLSPLFSLPIEFAASWDQPKLFGKWGPRLTGINTGLLLVRPCPAMLDHMLSLLDSHPKLRFTYATAEQDFLNWYFRFTGMMLPIEYNTMASDSLDGNVTLGGRSPVVVHFTRNKPFHGPVPGKPGHQFLCAPHELG</sequence>
<dbReference type="AlphaFoldDB" id="A0A2P6UZG8"/>
<protein>
    <recommendedName>
        <fullName evidence="1">Hexosyltransferase</fullName>
        <ecNumber evidence="1">2.4.1.-</ecNumber>
    </recommendedName>
</protein>
<evidence type="ECO:0000256" key="2">
    <source>
        <dbReference type="SAM" id="Phobius"/>
    </source>
</evidence>
<dbReference type="OrthoDB" id="514306at2759"/>
<comment type="caution">
    <text evidence="3">The sequence shown here is derived from an EMBL/GenBank/DDBJ whole genome shotgun (WGS) entry which is preliminary data.</text>
</comment>
<dbReference type="STRING" id="554055.A0A2P6UZG8"/>
<dbReference type="Pfam" id="PF01501">
    <property type="entry name" value="Glyco_transf_8"/>
    <property type="match status" value="1"/>
</dbReference>
<dbReference type="PANTHER" id="PTHR11183">
    <property type="entry name" value="GLYCOGENIN SUBFAMILY MEMBER"/>
    <property type="match status" value="1"/>
</dbReference>
<dbReference type="GO" id="GO:0016757">
    <property type="term" value="F:glycosyltransferase activity"/>
    <property type="evidence" value="ECO:0007669"/>
    <property type="project" value="InterPro"/>
</dbReference>
<dbReference type="EC" id="2.4.1.-" evidence="1"/>
<feature type="transmembrane region" description="Helical" evidence="2">
    <location>
        <begin position="87"/>
        <end position="108"/>
    </location>
</feature>
<keyword evidence="4" id="KW-1185">Reference proteome</keyword>
<reference evidence="3 4" key="1">
    <citation type="journal article" date="2018" name="Plant J.">
        <title>Genome sequences of Chlorella sorokiniana UTEX 1602 and Micractinium conductrix SAG 241.80: implications to maltose excretion by a green alga.</title>
        <authorList>
            <person name="Arriola M.B."/>
            <person name="Velmurugan N."/>
            <person name="Zhang Y."/>
            <person name="Plunkett M.H."/>
            <person name="Hondzo H."/>
            <person name="Barney B.M."/>
        </authorList>
    </citation>
    <scope>NUCLEOTIDE SEQUENCE [LARGE SCALE GENOMIC DNA]</scope>
    <source>
        <strain evidence="3 4">SAG 241.80</strain>
    </source>
</reference>
<proteinExistence type="inferred from homology"/>
<dbReference type="Gene3D" id="3.90.550.10">
    <property type="entry name" value="Spore Coat Polysaccharide Biosynthesis Protein SpsA, Chain A"/>
    <property type="match status" value="1"/>
</dbReference>
<keyword evidence="2" id="KW-0812">Transmembrane</keyword>
<feature type="transmembrane region" description="Helical" evidence="2">
    <location>
        <begin position="114"/>
        <end position="137"/>
    </location>
</feature>
<dbReference type="SUPFAM" id="SSF53448">
    <property type="entry name" value="Nucleotide-diphospho-sugar transferases"/>
    <property type="match status" value="1"/>
</dbReference>
<dbReference type="InterPro" id="IPR029044">
    <property type="entry name" value="Nucleotide-diphossugar_trans"/>
</dbReference>
<feature type="transmembrane region" description="Helical" evidence="2">
    <location>
        <begin position="25"/>
        <end position="45"/>
    </location>
</feature>